<evidence type="ECO:0000256" key="1">
    <source>
        <dbReference type="ARBA" id="ARBA00006432"/>
    </source>
</evidence>
<dbReference type="GO" id="GO:0006631">
    <property type="term" value="P:fatty acid metabolic process"/>
    <property type="evidence" value="ECO:0007669"/>
    <property type="project" value="TreeGrafter"/>
</dbReference>
<evidence type="ECO:0000259" key="4">
    <source>
        <dbReference type="Pfam" id="PF00501"/>
    </source>
</evidence>
<feature type="region of interest" description="Disordered" evidence="3">
    <location>
        <begin position="373"/>
        <end position="404"/>
    </location>
</feature>
<evidence type="ECO:0000256" key="3">
    <source>
        <dbReference type="SAM" id="MobiDB-lite"/>
    </source>
</evidence>
<keyword evidence="2" id="KW-0436">Ligase</keyword>
<keyword evidence="6" id="KW-1185">Reference proteome</keyword>
<feature type="region of interest" description="Disordered" evidence="3">
    <location>
        <begin position="426"/>
        <end position="448"/>
    </location>
</feature>
<feature type="compositionally biased region" description="Low complexity" evidence="3">
    <location>
        <begin position="375"/>
        <end position="402"/>
    </location>
</feature>
<accession>A0A660C6X5</accession>
<reference evidence="5 6" key="1">
    <citation type="submission" date="2019-07" db="EMBL/GenBank/DDBJ databases">
        <title>R&amp;d 2014.</title>
        <authorList>
            <person name="Klenk H.-P."/>
        </authorList>
    </citation>
    <scope>NUCLEOTIDE SEQUENCE [LARGE SCALE GENOMIC DNA]</scope>
    <source>
        <strain evidence="5 6">DSM 43194</strain>
    </source>
</reference>
<dbReference type="PANTHER" id="PTHR43201">
    <property type="entry name" value="ACYL-COA SYNTHETASE"/>
    <property type="match status" value="1"/>
</dbReference>
<dbReference type="AlphaFoldDB" id="A0A660C6X5"/>
<organism evidence="5 6">
    <name type="scientific">Prauserella rugosa</name>
    <dbReference type="NCBI Taxonomy" id="43354"/>
    <lineage>
        <taxon>Bacteria</taxon>
        <taxon>Bacillati</taxon>
        <taxon>Actinomycetota</taxon>
        <taxon>Actinomycetes</taxon>
        <taxon>Pseudonocardiales</taxon>
        <taxon>Pseudonocardiaceae</taxon>
        <taxon>Prauserella</taxon>
    </lineage>
</organism>
<evidence type="ECO:0000313" key="5">
    <source>
        <dbReference type="EMBL" id="TWH19096.1"/>
    </source>
</evidence>
<dbReference type="Pfam" id="PF00501">
    <property type="entry name" value="AMP-binding"/>
    <property type="match status" value="1"/>
</dbReference>
<dbReference type="Gene3D" id="3.40.50.12780">
    <property type="entry name" value="N-terminal domain of ligase-like"/>
    <property type="match status" value="1"/>
</dbReference>
<dbReference type="PANTHER" id="PTHR43201:SF5">
    <property type="entry name" value="MEDIUM-CHAIN ACYL-COA LIGASE ACSF2, MITOCHONDRIAL"/>
    <property type="match status" value="1"/>
</dbReference>
<dbReference type="GO" id="GO:0031956">
    <property type="term" value="F:medium-chain fatty acid-CoA ligase activity"/>
    <property type="evidence" value="ECO:0007669"/>
    <property type="project" value="TreeGrafter"/>
</dbReference>
<comment type="similarity">
    <text evidence="1">Belongs to the ATP-dependent AMP-binding enzyme family.</text>
</comment>
<dbReference type="OrthoDB" id="8185589at2"/>
<evidence type="ECO:0000256" key="2">
    <source>
        <dbReference type="ARBA" id="ARBA00022598"/>
    </source>
</evidence>
<dbReference type="InterPro" id="IPR000873">
    <property type="entry name" value="AMP-dep_synth/lig_dom"/>
</dbReference>
<sequence length="448" mass="45545">MNLLSLLSGLTKHDPHAIIAIDADPAQPVHVSRSELWRRTLQLRADLATAGVGRGDVVAVCLPNWSDLLSWQVATASLGACAVGLDPQGPAADLVDTVVGARPRVLALHRDVPAEVTDRLGSAIAAAADPQATETPAPAVAVVPGPHADPPVDPSPWDLGGGAWLPSAATAGMPMPDTDGDEPAVAFAPGLAAYRESTLIKHATATAEALGLADGDLVVCTRPATHPIAWSFALATLAGGATYLFDPRLDESTLPAELARFSATHLVADETTALRLAKAWHADGSGGSDGSPEPPDAATGGNPLPSLRWAGIVNATSADAAQSLDELGIPARGLYAPAGILAPFALWPADRSTADRWLGGGTPICSDVELRVTDPDASSGTADTTTDPGTGTDPGTTAGAASGDRRGVLEIRGACVPDSATGWFRTGDLASVTDDGDVRYEGPAHHGA</sequence>
<dbReference type="Proteomes" id="UP000317303">
    <property type="component" value="Unassembled WGS sequence"/>
</dbReference>
<name>A0A660C6X5_9PSEU</name>
<dbReference type="RefSeq" id="WP_030533369.1">
    <property type="nucleotide sequence ID" value="NZ_JOIJ01000014.1"/>
</dbReference>
<feature type="compositionally biased region" description="Basic and acidic residues" evidence="3">
    <location>
        <begin position="436"/>
        <end position="448"/>
    </location>
</feature>
<comment type="caution">
    <text evidence="5">The sequence shown here is derived from an EMBL/GenBank/DDBJ whole genome shotgun (WGS) entry which is preliminary data.</text>
</comment>
<dbReference type="SUPFAM" id="SSF56801">
    <property type="entry name" value="Acetyl-CoA synthetase-like"/>
    <property type="match status" value="1"/>
</dbReference>
<proteinExistence type="inferred from homology"/>
<gene>
    <name evidence="5" type="ORF">JD82_00918</name>
</gene>
<protein>
    <submittedName>
        <fullName evidence="5">Fatty-acyl-CoA synthase</fullName>
    </submittedName>
</protein>
<feature type="domain" description="AMP-dependent synthetase/ligase" evidence="4">
    <location>
        <begin position="22"/>
        <end position="141"/>
    </location>
</feature>
<dbReference type="InterPro" id="IPR042099">
    <property type="entry name" value="ANL_N_sf"/>
</dbReference>
<evidence type="ECO:0000313" key="6">
    <source>
        <dbReference type="Proteomes" id="UP000317303"/>
    </source>
</evidence>
<dbReference type="EMBL" id="VLJV01000001">
    <property type="protein sequence ID" value="TWH19096.1"/>
    <property type="molecule type" value="Genomic_DNA"/>
</dbReference>
<feature type="region of interest" description="Disordered" evidence="3">
    <location>
        <begin position="281"/>
        <end position="304"/>
    </location>
</feature>